<name>A0ABN8IZC4_9NEOP</name>
<evidence type="ECO:0000313" key="3">
    <source>
        <dbReference type="Proteomes" id="UP000837857"/>
    </source>
</evidence>
<keyword evidence="1" id="KW-0732">Signal</keyword>
<reference evidence="2" key="1">
    <citation type="submission" date="2022-03" db="EMBL/GenBank/DDBJ databases">
        <authorList>
            <person name="Martin H S."/>
        </authorList>
    </citation>
    <scope>NUCLEOTIDE SEQUENCE</scope>
</reference>
<feature type="chain" id="PRO_5045043021" description="Lipocalin/cytosolic fatty-acid binding domain-containing protein" evidence="1">
    <location>
        <begin position="21"/>
        <end position="197"/>
    </location>
</feature>
<feature type="non-terminal residue" evidence="2">
    <location>
        <position position="197"/>
    </location>
</feature>
<proteinExistence type="predicted"/>
<feature type="signal peptide" evidence="1">
    <location>
        <begin position="1"/>
        <end position="20"/>
    </location>
</feature>
<protein>
    <recommendedName>
        <fullName evidence="4">Lipocalin/cytosolic fatty-acid binding domain-containing protein</fullName>
    </recommendedName>
</protein>
<sequence length="197" mass="22963">MTPILRLFILAVAYLQLGKAKSNDKQPNCQEFSKNVTFKDDQAIGIWHLLHFKTEKSNGSGESHCVEFTKVGEEERKNLEERIGKYIENLKWENLELKMQVPCSTVKSNRTRDYYLEKLEVDGSYRTLQMPAPTAKLDLAGFHRYPMRLKLVEGQYLAMMDCHEKFVFLLGKQPPNGTDLDERIKKMIDAYWPEELN</sequence>
<evidence type="ECO:0008006" key="4">
    <source>
        <dbReference type="Google" id="ProtNLM"/>
    </source>
</evidence>
<accession>A0ABN8IZC4</accession>
<keyword evidence="3" id="KW-1185">Reference proteome</keyword>
<evidence type="ECO:0000313" key="2">
    <source>
        <dbReference type="EMBL" id="CAH2068387.1"/>
    </source>
</evidence>
<dbReference type="EMBL" id="OW152817">
    <property type="protein sequence ID" value="CAH2068387.1"/>
    <property type="molecule type" value="Genomic_DNA"/>
</dbReference>
<gene>
    <name evidence="2" type="ORF">IPOD504_LOCUS14277</name>
</gene>
<dbReference type="Proteomes" id="UP000837857">
    <property type="component" value="Chromosome 5"/>
</dbReference>
<organism evidence="2 3">
    <name type="scientific">Iphiclides podalirius</name>
    <name type="common">scarce swallowtail</name>
    <dbReference type="NCBI Taxonomy" id="110791"/>
    <lineage>
        <taxon>Eukaryota</taxon>
        <taxon>Metazoa</taxon>
        <taxon>Ecdysozoa</taxon>
        <taxon>Arthropoda</taxon>
        <taxon>Hexapoda</taxon>
        <taxon>Insecta</taxon>
        <taxon>Pterygota</taxon>
        <taxon>Neoptera</taxon>
        <taxon>Endopterygota</taxon>
        <taxon>Lepidoptera</taxon>
        <taxon>Glossata</taxon>
        <taxon>Ditrysia</taxon>
        <taxon>Papilionoidea</taxon>
        <taxon>Papilionidae</taxon>
        <taxon>Papilioninae</taxon>
        <taxon>Iphiclides</taxon>
    </lineage>
</organism>
<evidence type="ECO:0000256" key="1">
    <source>
        <dbReference type="SAM" id="SignalP"/>
    </source>
</evidence>